<reference evidence="1" key="1">
    <citation type="journal article" date="2015" name="Nature">
        <title>Complex archaea that bridge the gap between prokaryotes and eukaryotes.</title>
        <authorList>
            <person name="Spang A."/>
            <person name="Saw J.H."/>
            <person name="Jorgensen S.L."/>
            <person name="Zaremba-Niedzwiedzka K."/>
            <person name="Martijn J."/>
            <person name="Lind A.E."/>
            <person name="van Eijk R."/>
            <person name="Schleper C."/>
            <person name="Guy L."/>
            <person name="Ettema T.J."/>
        </authorList>
    </citation>
    <scope>NUCLEOTIDE SEQUENCE</scope>
</reference>
<proteinExistence type="predicted"/>
<sequence length="180" mass="20896">MALYKCPKCGREYKTKGAFYQKHVKNCVGEIPKQKDKKISKPQKGRKTLNTVIKRLESFDTRLSNLEKKFNEFDISNRKLPSNKSVALLPMNSEKKLVNIIKSIIAENANSYSIKGLITLKELRTKIINRYNLSEGKFEELMLKLYRKELVDLQAGGNPQNYQLKSPTGKEFYYLRVKEI</sequence>
<comment type="caution">
    <text evidence="1">The sequence shown here is derived from an EMBL/GenBank/DDBJ whole genome shotgun (WGS) entry which is preliminary data.</text>
</comment>
<name>A0A0F9SSA0_9ZZZZ</name>
<gene>
    <name evidence="1" type="ORF">LCGC14_0482150</name>
</gene>
<evidence type="ECO:0000313" key="1">
    <source>
        <dbReference type="EMBL" id="KKN65402.1"/>
    </source>
</evidence>
<dbReference type="AlphaFoldDB" id="A0A0F9SSA0"/>
<organism evidence="1">
    <name type="scientific">marine sediment metagenome</name>
    <dbReference type="NCBI Taxonomy" id="412755"/>
    <lineage>
        <taxon>unclassified sequences</taxon>
        <taxon>metagenomes</taxon>
        <taxon>ecological metagenomes</taxon>
    </lineage>
</organism>
<dbReference type="EMBL" id="LAZR01000525">
    <property type="protein sequence ID" value="KKN65402.1"/>
    <property type="molecule type" value="Genomic_DNA"/>
</dbReference>
<protein>
    <submittedName>
        <fullName evidence="1">Uncharacterized protein</fullName>
    </submittedName>
</protein>
<accession>A0A0F9SSA0</accession>